<dbReference type="GO" id="GO:0004834">
    <property type="term" value="F:tryptophan synthase activity"/>
    <property type="evidence" value="ECO:0007669"/>
    <property type="project" value="UniProtKB-UniRule"/>
</dbReference>
<dbReference type="SUPFAM" id="SSF53686">
    <property type="entry name" value="Tryptophan synthase beta subunit-like PLP-dependent enzymes"/>
    <property type="match status" value="1"/>
</dbReference>
<dbReference type="InterPro" id="IPR023026">
    <property type="entry name" value="Trp_synth_beta/beta-like"/>
</dbReference>
<evidence type="ECO:0000313" key="14">
    <source>
        <dbReference type="EMBL" id="BBL79517.1"/>
    </source>
</evidence>
<evidence type="ECO:0000256" key="5">
    <source>
        <dbReference type="ARBA" id="ARBA00011270"/>
    </source>
</evidence>
<dbReference type="Gene3D" id="3.40.50.1100">
    <property type="match status" value="2"/>
</dbReference>
<evidence type="ECO:0000256" key="7">
    <source>
        <dbReference type="ARBA" id="ARBA00022822"/>
    </source>
</evidence>
<dbReference type="InterPro" id="IPR006653">
    <property type="entry name" value="Trp_synth_b_CS"/>
</dbReference>
<dbReference type="OrthoDB" id="9766131at2"/>
<feature type="modified residue" description="N6-(pyridoxal phosphate)lysine" evidence="12">
    <location>
        <position position="89"/>
    </location>
</feature>
<dbReference type="PIRSF" id="PIRSF001413">
    <property type="entry name" value="Trp_syn_beta"/>
    <property type="match status" value="1"/>
</dbReference>
<evidence type="ECO:0000256" key="11">
    <source>
        <dbReference type="ARBA" id="ARBA00049047"/>
    </source>
</evidence>
<name>A0A510HM47_9ACTN</name>
<comment type="cofactor">
    <cofactor evidence="1 12">
        <name>pyridoxal 5'-phosphate</name>
        <dbReference type="ChEBI" id="CHEBI:597326"/>
    </cofactor>
</comment>
<gene>
    <name evidence="14" type="primary">trpB1</name>
    <name evidence="12" type="synonym">trpB</name>
    <name evidence="14" type="ORF">RxyAA322_13710</name>
</gene>
<dbReference type="GO" id="GO:0005737">
    <property type="term" value="C:cytoplasm"/>
    <property type="evidence" value="ECO:0007669"/>
    <property type="project" value="TreeGrafter"/>
</dbReference>
<organism evidence="14 15">
    <name type="scientific">Rubrobacter xylanophilus</name>
    <dbReference type="NCBI Taxonomy" id="49319"/>
    <lineage>
        <taxon>Bacteria</taxon>
        <taxon>Bacillati</taxon>
        <taxon>Actinomycetota</taxon>
        <taxon>Rubrobacteria</taxon>
        <taxon>Rubrobacterales</taxon>
        <taxon>Rubrobacteraceae</taxon>
        <taxon>Rubrobacter</taxon>
    </lineage>
</organism>
<comment type="similarity">
    <text evidence="4 12">Belongs to the TrpB family.</text>
</comment>
<keyword evidence="6 12" id="KW-0028">Amino-acid biosynthesis</keyword>
<proteinExistence type="inferred from homology"/>
<comment type="subunit">
    <text evidence="5 12">Tetramer of two alpha and two beta chains.</text>
</comment>
<protein>
    <recommendedName>
        <fullName evidence="12">Tryptophan synthase beta chain</fullName>
        <ecNumber evidence="12">4.2.1.20</ecNumber>
    </recommendedName>
</protein>
<feature type="domain" description="Tryptophan synthase beta chain-like PALP" evidence="13">
    <location>
        <begin position="55"/>
        <end position="379"/>
    </location>
</feature>
<keyword evidence="7 12" id="KW-0822">Tryptophan biosynthesis</keyword>
<evidence type="ECO:0000256" key="8">
    <source>
        <dbReference type="ARBA" id="ARBA00022898"/>
    </source>
</evidence>
<evidence type="ECO:0000256" key="12">
    <source>
        <dbReference type="HAMAP-Rule" id="MF_00133"/>
    </source>
</evidence>
<evidence type="ECO:0000256" key="2">
    <source>
        <dbReference type="ARBA" id="ARBA00002786"/>
    </source>
</evidence>
<evidence type="ECO:0000256" key="1">
    <source>
        <dbReference type="ARBA" id="ARBA00001933"/>
    </source>
</evidence>
<dbReference type="CDD" id="cd06446">
    <property type="entry name" value="Trp-synth_B"/>
    <property type="match status" value="1"/>
</dbReference>
<keyword evidence="9 12" id="KW-0057">Aromatic amino acid biosynthesis</keyword>
<evidence type="ECO:0000256" key="9">
    <source>
        <dbReference type="ARBA" id="ARBA00023141"/>
    </source>
</evidence>
<evidence type="ECO:0000256" key="6">
    <source>
        <dbReference type="ARBA" id="ARBA00022605"/>
    </source>
</evidence>
<dbReference type="NCBIfam" id="TIGR00263">
    <property type="entry name" value="trpB"/>
    <property type="match status" value="1"/>
</dbReference>
<dbReference type="UniPathway" id="UPA00035">
    <property type="reaction ID" value="UER00044"/>
</dbReference>
<dbReference type="EC" id="4.2.1.20" evidence="12"/>
<dbReference type="FunFam" id="3.40.50.1100:FF:000001">
    <property type="entry name" value="Tryptophan synthase beta chain"/>
    <property type="match status" value="1"/>
</dbReference>
<dbReference type="PROSITE" id="PS00168">
    <property type="entry name" value="TRP_SYNTHASE_BETA"/>
    <property type="match status" value="1"/>
</dbReference>
<dbReference type="Pfam" id="PF00291">
    <property type="entry name" value="PALP"/>
    <property type="match status" value="1"/>
</dbReference>
<evidence type="ECO:0000259" key="13">
    <source>
        <dbReference type="Pfam" id="PF00291"/>
    </source>
</evidence>
<keyword evidence="8 12" id="KW-0663">Pyridoxal phosphate</keyword>
<accession>A0A510HM47</accession>
<keyword evidence="10 12" id="KW-0456">Lyase</keyword>
<keyword evidence="15" id="KW-1185">Reference proteome</keyword>
<dbReference type="Proteomes" id="UP000318065">
    <property type="component" value="Chromosome"/>
</dbReference>
<evidence type="ECO:0000256" key="3">
    <source>
        <dbReference type="ARBA" id="ARBA00004733"/>
    </source>
</evidence>
<dbReference type="InterPro" id="IPR006654">
    <property type="entry name" value="Trp_synth_beta"/>
</dbReference>
<dbReference type="InterPro" id="IPR036052">
    <property type="entry name" value="TrpB-like_PALP_sf"/>
</dbReference>
<evidence type="ECO:0000256" key="4">
    <source>
        <dbReference type="ARBA" id="ARBA00009982"/>
    </source>
</evidence>
<dbReference type="EMBL" id="AP019791">
    <property type="protein sequence ID" value="BBL79517.1"/>
    <property type="molecule type" value="Genomic_DNA"/>
</dbReference>
<sequence>MRQRAESGYFGPFGGRYVPETLIHALEELEESYERYRNDPEFVEELDALARDFVGRPTPLMLASRLTRRWGGANVWFKREDLAHTGAHKINNTLGQILLADRMGKRRIIAETGAGQHGVATATVAALYGKECVVYMGEEDTRRQRLNVVRMRLLGAEVVPVRTGSRTLKDAVNEAIRDWVTNVEDTHYIIGSVVGPAPYPRIVRDFQTVIGREIEAQARERFGGDPDAIVACVGAGSNAIGAFHPFVGREGVRLVGVEAAGRGLESGEHGASLAEGRLGVLHGAKSYVLQTPDGQIREAHSISAGLDYPATGPEHAYLKEEGLAEYASVTDEEALEGFTLCSKLEGILPALESAHAVYHAEKVARELGPGRNLVVCLSGRGDKDVEVAAEALGVGPEVSGGR</sequence>
<dbReference type="FunFam" id="3.40.50.1100:FF:000004">
    <property type="entry name" value="Tryptophan synthase beta chain"/>
    <property type="match status" value="1"/>
</dbReference>
<comment type="function">
    <text evidence="2 12">The beta subunit is responsible for the synthesis of L-tryptophan from indole and L-serine.</text>
</comment>
<dbReference type="PANTHER" id="PTHR48077">
    <property type="entry name" value="TRYPTOPHAN SYNTHASE-RELATED"/>
    <property type="match status" value="1"/>
</dbReference>
<evidence type="ECO:0000313" key="15">
    <source>
        <dbReference type="Proteomes" id="UP000318065"/>
    </source>
</evidence>
<comment type="pathway">
    <text evidence="3 12">Amino-acid biosynthesis; L-tryptophan biosynthesis; L-tryptophan from chorismate: step 5/5.</text>
</comment>
<dbReference type="HAMAP" id="MF_00133">
    <property type="entry name" value="Trp_synth_beta"/>
    <property type="match status" value="1"/>
</dbReference>
<reference evidence="14" key="1">
    <citation type="journal article" date="2019" name="Microbiol. Resour. Announc.">
        <title>Complete Genome Sequence of Rubrobacter xylanophilus Strain AA3-22, Isolated from Arima Onsen in Japan.</title>
        <authorList>
            <person name="Tomariguchi N."/>
            <person name="Miyazaki K."/>
        </authorList>
    </citation>
    <scope>NUCLEOTIDE SEQUENCE [LARGE SCALE GENOMIC DNA]</scope>
    <source>
        <strain evidence="14">AA3-22</strain>
    </source>
</reference>
<comment type="catalytic activity">
    <reaction evidence="11 12">
        <text>(1S,2R)-1-C-(indol-3-yl)glycerol 3-phosphate + L-serine = D-glyceraldehyde 3-phosphate + L-tryptophan + H2O</text>
        <dbReference type="Rhea" id="RHEA:10532"/>
        <dbReference type="ChEBI" id="CHEBI:15377"/>
        <dbReference type="ChEBI" id="CHEBI:33384"/>
        <dbReference type="ChEBI" id="CHEBI:57912"/>
        <dbReference type="ChEBI" id="CHEBI:58866"/>
        <dbReference type="ChEBI" id="CHEBI:59776"/>
        <dbReference type="EC" id="4.2.1.20"/>
    </reaction>
</comment>
<dbReference type="AlphaFoldDB" id="A0A510HM47"/>
<dbReference type="PANTHER" id="PTHR48077:SF3">
    <property type="entry name" value="TRYPTOPHAN SYNTHASE"/>
    <property type="match status" value="1"/>
</dbReference>
<dbReference type="RefSeq" id="WP_143527514.1">
    <property type="nucleotide sequence ID" value="NZ_AP019791.1"/>
</dbReference>
<evidence type="ECO:0000256" key="10">
    <source>
        <dbReference type="ARBA" id="ARBA00023239"/>
    </source>
</evidence>
<dbReference type="InterPro" id="IPR001926">
    <property type="entry name" value="TrpB-like_PALP"/>
</dbReference>